<evidence type="ECO:0008006" key="4">
    <source>
        <dbReference type="Google" id="ProtNLM"/>
    </source>
</evidence>
<evidence type="ECO:0000313" key="3">
    <source>
        <dbReference type="Proteomes" id="UP000282574"/>
    </source>
</evidence>
<comment type="caution">
    <text evidence="2">The sequence shown here is derived from an EMBL/GenBank/DDBJ whole genome shotgun (WGS) entry which is preliminary data.</text>
</comment>
<keyword evidence="1" id="KW-0472">Membrane</keyword>
<accession>A0AB37UFM2</accession>
<evidence type="ECO:0000313" key="2">
    <source>
        <dbReference type="EMBL" id="RUT10382.1"/>
    </source>
</evidence>
<organism evidence="2 3">
    <name type="scientific">Chroococcidiopsis cubana SAG 39.79</name>
    <dbReference type="NCBI Taxonomy" id="388085"/>
    <lineage>
        <taxon>Bacteria</taxon>
        <taxon>Bacillati</taxon>
        <taxon>Cyanobacteriota</taxon>
        <taxon>Cyanophyceae</taxon>
        <taxon>Chroococcidiopsidales</taxon>
        <taxon>Chroococcidiopsidaceae</taxon>
        <taxon>Chroococcidiopsis</taxon>
    </lineage>
</organism>
<dbReference type="EMBL" id="RSCK01000044">
    <property type="protein sequence ID" value="RUT10382.1"/>
    <property type="molecule type" value="Genomic_DNA"/>
</dbReference>
<evidence type="ECO:0000256" key="1">
    <source>
        <dbReference type="SAM" id="Phobius"/>
    </source>
</evidence>
<proteinExistence type="predicted"/>
<feature type="transmembrane region" description="Helical" evidence="1">
    <location>
        <begin position="147"/>
        <end position="166"/>
    </location>
</feature>
<keyword evidence="1" id="KW-0812">Transmembrane</keyword>
<protein>
    <recommendedName>
        <fullName evidence="4">DUF1634 domain-containing protein</fullName>
    </recommendedName>
</protein>
<dbReference type="Pfam" id="PF07843">
    <property type="entry name" value="DUF1634"/>
    <property type="match status" value="1"/>
</dbReference>
<feature type="transmembrane region" description="Helical" evidence="1">
    <location>
        <begin position="119"/>
        <end position="141"/>
    </location>
</feature>
<gene>
    <name evidence="2" type="ORF">DSM107010_43780</name>
</gene>
<name>A0AB37UFM2_9CYAN</name>
<dbReference type="RefSeq" id="WP_106170221.1">
    <property type="nucleotide sequence ID" value="NZ_JAVKZF010000004.1"/>
</dbReference>
<dbReference type="Proteomes" id="UP000282574">
    <property type="component" value="Unassembled WGS sequence"/>
</dbReference>
<reference evidence="2 3" key="1">
    <citation type="journal article" date="2019" name="Genome Biol. Evol.">
        <title>Day and night: Metabolic profiles and evolutionary relationships of six axenic non-marine cyanobacteria.</title>
        <authorList>
            <person name="Will S.E."/>
            <person name="Henke P."/>
            <person name="Boedeker C."/>
            <person name="Huang S."/>
            <person name="Brinkmann H."/>
            <person name="Rohde M."/>
            <person name="Jarek M."/>
            <person name="Friedl T."/>
            <person name="Seufert S."/>
            <person name="Schumacher M."/>
            <person name="Overmann J."/>
            <person name="Neumann-Schaal M."/>
            <person name="Petersen J."/>
        </authorList>
    </citation>
    <scope>NUCLEOTIDE SEQUENCE [LARGE SCALE GENOMIC DNA]</scope>
    <source>
        <strain evidence="2 3">SAG 39.79</strain>
    </source>
</reference>
<dbReference type="AlphaFoldDB" id="A0AB37UFM2"/>
<feature type="transmembrane region" description="Helical" evidence="1">
    <location>
        <begin position="58"/>
        <end position="79"/>
    </location>
</feature>
<keyword evidence="1" id="KW-1133">Transmembrane helix</keyword>
<sequence>MNQSDRHWESTESPNAQVSVIPMQHQIPECDEELTQATYGGKEVATHQLQIELLLSNLLRYGVFLASGVVLVGGSLYLIRHGTEPVDYKYFLGEPDRFRSPIGVIEAVSAGSSRGIIQLGLLFLIATPIVRVAISLLAFLWRRDFTYVAIATFVLLGLLYSLLGAYF</sequence>
<keyword evidence="3" id="KW-1185">Reference proteome</keyword>
<dbReference type="InterPro" id="IPR012861">
    <property type="entry name" value="DUF1634"/>
</dbReference>